<organism evidence="2 3">
    <name type="scientific">Coprobacter secundus subsp. similis</name>
    <dbReference type="NCBI Taxonomy" id="2751153"/>
    <lineage>
        <taxon>Bacteria</taxon>
        <taxon>Pseudomonadati</taxon>
        <taxon>Bacteroidota</taxon>
        <taxon>Bacteroidia</taxon>
        <taxon>Bacteroidales</taxon>
        <taxon>Barnesiellaceae</taxon>
        <taxon>Coprobacter</taxon>
    </lineage>
</organism>
<reference evidence="3" key="1">
    <citation type="submission" date="2020-07" db="EMBL/GenBank/DDBJ databases">
        <title>Complete genome sequencing of Coprobacter sp. strain 2CBH44.</title>
        <authorList>
            <person name="Sakamoto M."/>
            <person name="Murakami T."/>
            <person name="Mori H."/>
        </authorList>
    </citation>
    <scope>NUCLEOTIDE SEQUENCE [LARGE SCALE GENOMIC DNA]</scope>
    <source>
        <strain evidence="3">2CBH44</strain>
    </source>
</reference>
<proteinExistence type="predicted"/>
<dbReference type="KEGG" id="copr:Cop2CBH44_32620"/>
<accession>A0A7G1HYW9</accession>
<dbReference type="RefSeq" id="WP_021931097.1">
    <property type="nucleotide sequence ID" value="NZ_AP023322.1"/>
</dbReference>
<evidence type="ECO:0000313" key="3">
    <source>
        <dbReference type="Proteomes" id="UP000594042"/>
    </source>
</evidence>
<keyword evidence="3" id="KW-1185">Reference proteome</keyword>
<gene>
    <name evidence="2" type="ORF">Cop2CBH44_32620</name>
</gene>
<feature type="signal peptide" evidence="1">
    <location>
        <begin position="1"/>
        <end position="20"/>
    </location>
</feature>
<evidence type="ECO:0000256" key="1">
    <source>
        <dbReference type="SAM" id="SignalP"/>
    </source>
</evidence>
<keyword evidence="1" id="KW-0732">Signal</keyword>
<feature type="chain" id="PRO_5028923456" evidence="1">
    <location>
        <begin position="21"/>
        <end position="196"/>
    </location>
</feature>
<name>A0A7G1HYW9_9BACT</name>
<dbReference type="AlphaFoldDB" id="A0A7G1HYW9"/>
<sequence length="196" mass="21163">MKTHFLFIVLFCASVLSVSGQTGTSTLFDLKCDGFKVSASKEMSAGNAPHNWVSAAGEDCVSRNVFAQVFMTGNMSYLGKSVRFGKSAEGDENCGYLALPAMNLKSDKNEKVVLKVSATSGSNKTGILKISVDGKEIGEIVARTGKNGKPFGRGYELFEFEIKNGRPESVISFEHSRDEQAGLIYVNSIQVIKTVL</sequence>
<protein>
    <submittedName>
        <fullName evidence="2">Uncharacterized protein</fullName>
    </submittedName>
</protein>
<dbReference type="Proteomes" id="UP000594042">
    <property type="component" value="Chromosome"/>
</dbReference>
<dbReference type="EMBL" id="AP023322">
    <property type="protein sequence ID" value="BCI64909.1"/>
    <property type="molecule type" value="Genomic_DNA"/>
</dbReference>
<evidence type="ECO:0000313" key="2">
    <source>
        <dbReference type="EMBL" id="BCI64909.1"/>
    </source>
</evidence>